<dbReference type="KEGG" id="orz:FNH13_07290"/>
<proteinExistence type="predicted"/>
<keyword evidence="2" id="KW-1185">Reference proteome</keyword>
<dbReference type="AlphaFoldDB" id="A0A516G9Y8"/>
<name>A0A516G9Y8_9MICO</name>
<evidence type="ECO:0000313" key="1">
    <source>
        <dbReference type="EMBL" id="QDO88170.1"/>
    </source>
</evidence>
<dbReference type="RefSeq" id="WP_143782845.1">
    <property type="nucleotide sequence ID" value="NZ_CP041616.1"/>
</dbReference>
<organism evidence="1 2">
    <name type="scientific">Ornithinimicrobium ciconiae</name>
    <dbReference type="NCBI Taxonomy" id="2594265"/>
    <lineage>
        <taxon>Bacteria</taxon>
        <taxon>Bacillati</taxon>
        <taxon>Actinomycetota</taxon>
        <taxon>Actinomycetes</taxon>
        <taxon>Micrococcales</taxon>
        <taxon>Ornithinimicrobiaceae</taxon>
        <taxon>Ornithinimicrobium</taxon>
    </lineage>
</organism>
<dbReference type="OrthoDB" id="4862557at2"/>
<protein>
    <submittedName>
        <fullName evidence="1">Uncharacterized protein</fullName>
    </submittedName>
</protein>
<evidence type="ECO:0000313" key="2">
    <source>
        <dbReference type="Proteomes" id="UP000315395"/>
    </source>
</evidence>
<dbReference type="Proteomes" id="UP000315395">
    <property type="component" value="Chromosome"/>
</dbReference>
<dbReference type="EMBL" id="CP041616">
    <property type="protein sequence ID" value="QDO88170.1"/>
    <property type="molecule type" value="Genomic_DNA"/>
</dbReference>
<accession>A0A516G9Y8</accession>
<reference evidence="1 2" key="1">
    <citation type="submission" date="2019-07" db="EMBL/GenBank/DDBJ databases">
        <title>complete genome sequencing of Ornithinimicrobium sp. H23M54.</title>
        <authorList>
            <person name="Bae J.-W."/>
            <person name="Lee S.-Y."/>
        </authorList>
    </citation>
    <scope>NUCLEOTIDE SEQUENCE [LARGE SCALE GENOMIC DNA]</scope>
    <source>
        <strain evidence="1 2">H23M54</strain>
    </source>
</reference>
<sequence length="288" mass="31943">MASKEEFEPVPSIAELREKLTADQPRIGTGWPVIDAVTDGIPVGRTTAVRGPQHLRLQVLARMAAWAAGDGHATMIASRAVTTEELWLAVGAGGLGLPPRALLEGHEHDAWIDDRLRVLDLRVFGGHDAHEEVATELLRKAPRVLIIDDYPNSEHQWDEALDPVERRLDLNVIPRRLGCTLVLGAFSMETFSDWLDRAALTVRIVPESDGTRTRVSGYEGVSKRNRTVLLRDGYLEQPRLDLPLIRRAGVTNIWEGRTPRNISSFALTLGADVLDVERDIPPDDDDLL</sequence>
<gene>
    <name evidence="1" type="ORF">FNH13_07290</name>
</gene>